<protein>
    <submittedName>
        <fullName evidence="1">Uncharacterized protein</fullName>
    </submittedName>
</protein>
<proteinExistence type="predicted"/>
<evidence type="ECO:0000313" key="1">
    <source>
        <dbReference type="EMBL" id="KAJ9069490.1"/>
    </source>
</evidence>
<reference evidence="1" key="1">
    <citation type="submission" date="2022-04" db="EMBL/GenBank/DDBJ databases">
        <title>Genome of the entomopathogenic fungus Entomophthora muscae.</title>
        <authorList>
            <person name="Elya C."/>
            <person name="Lovett B.R."/>
            <person name="Lee E."/>
            <person name="Macias A.M."/>
            <person name="Hajek A.E."/>
            <person name="De Bivort B.L."/>
            <person name="Kasson M.T."/>
            <person name="De Fine Licht H.H."/>
            <person name="Stajich J.E."/>
        </authorList>
    </citation>
    <scope>NUCLEOTIDE SEQUENCE</scope>
    <source>
        <strain evidence="1">Berkeley</strain>
    </source>
</reference>
<accession>A0ACC2T4F7</accession>
<comment type="caution">
    <text evidence="1">The sequence shown here is derived from an EMBL/GenBank/DDBJ whole genome shotgun (WGS) entry which is preliminary data.</text>
</comment>
<keyword evidence="2" id="KW-1185">Reference proteome</keyword>
<dbReference type="EMBL" id="QTSX02003628">
    <property type="protein sequence ID" value="KAJ9069490.1"/>
    <property type="molecule type" value="Genomic_DNA"/>
</dbReference>
<sequence length="164" mass="17585">MVSSSIQLLHSATIADHRTSCAELFWRADPAGSTGPTDPPLTCGCLGQPRFKYAVCMCKPPTFQGSLGPGGGAGQQVGIWWGRYNGVDGHYPTGGLGMCFAMPKVPSKLDKKVVNRVHPARGMPDLCETRGGQEEMLKEASYDFSLQYMSLAASSIPPYLVKVC</sequence>
<evidence type="ECO:0000313" key="2">
    <source>
        <dbReference type="Proteomes" id="UP001165960"/>
    </source>
</evidence>
<dbReference type="Proteomes" id="UP001165960">
    <property type="component" value="Unassembled WGS sequence"/>
</dbReference>
<organism evidence="1 2">
    <name type="scientific">Entomophthora muscae</name>
    <dbReference type="NCBI Taxonomy" id="34485"/>
    <lineage>
        <taxon>Eukaryota</taxon>
        <taxon>Fungi</taxon>
        <taxon>Fungi incertae sedis</taxon>
        <taxon>Zoopagomycota</taxon>
        <taxon>Entomophthoromycotina</taxon>
        <taxon>Entomophthoromycetes</taxon>
        <taxon>Entomophthorales</taxon>
        <taxon>Entomophthoraceae</taxon>
        <taxon>Entomophthora</taxon>
    </lineage>
</organism>
<name>A0ACC2T4F7_9FUNG</name>
<gene>
    <name evidence="1" type="ORF">DSO57_1018129</name>
</gene>